<feature type="region of interest" description="Disordered" evidence="6">
    <location>
        <begin position="1"/>
        <end position="44"/>
    </location>
</feature>
<evidence type="ECO:0000313" key="9">
    <source>
        <dbReference type="Proteomes" id="UP001303473"/>
    </source>
</evidence>
<feature type="domain" description="DNA mismatch repair proteins mutS family" evidence="7">
    <location>
        <begin position="680"/>
        <end position="696"/>
    </location>
</feature>
<dbReference type="PIRSF" id="PIRSF005813">
    <property type="entry name" value="MSH2"/>
    <property type="match status" value="1"/>
</dbReference>
<organism evidence="8 9">
    <name type="scientific">Diplogelasinospora grovesii</name>
    <dbReference type="NCBI Taxonomy" id="303347"/>
    <lineage>
        <taxon>Eukaryota</taxon>
        <taxon>Fungi</taxon>
        <taxon>Dikarya</taxon>
        <taxon>Ascomycota</taxon>
        <taxon>Pezizomycotina</taxon>
        <taxon>Sordariomycetes</taxon>
        <taxon>Sordariomycetidae</taxon>
        <taxon>Sordariales</taxon>
        <taxon>Diplogelasinosporaceae</taxon>
        <taxon>Diplogelasinospora</taxon>
    </lineage>
</organism>
<dbReference type="Gene3D" id="1.10.1420.10">
    <property type="match status" value="2"/>
</dbReference>
<accession>A0AAN6S0C7</accession>
<evidence type="ECO:0000256" key="3">
    <source>
        <dbReference type="ARBA" id="ARBA00022840"/>
    </source>
</evidence>
<evidence type="ECO:0000256" key="5">
    <source>
        <dbReference type="ARBA" id="ARBA00023254"/>
    </source>
</evidence>
<dbReference type="CDD" id="cd03243">
    <property type="entry name" value="ABC_MutS_homologs"/>
    <property type="match status" value="1"/>
</dbReference>
<dbReference type="GO" id="GO:0005524">
    <property type="term" value="F:ATP binding"/>
    <property type="evidence" value="ECO:0007669"/>
    <property type="project" value="UniProtKB-KW"/>
</dbReference>
<dbReference type="Pfam" id="PF00488">
    <property type="entry name" value="MutS_V"/>
    <property type="match status" value="1"/>
</dbReference>
<dbReference type="SUPFAM" id="SSF48334">
    <property type="entry name" value="DNA repair protein MutS, domain III"/>
    <property type="match status" value="1"/>
</dbReference>
<dbReference type="SMART" id="SM00534">
    <property type="entry name" value="MUTSac"/>
    <property type="match status" value="1"/>
</dbReference>
<evidence type="ECO:0000256" key="2">
    <source>
        <dbReference type="ARBA" id="ARBA00022741"/>
    </source>
</evidence>
<dbReference type="GO" id="GO:0030983">
    <property type="term" value="F:mismatched DNA binding"/>
    <property type="evidence" value="ECO:0007669"/>
    <property type="project" value="InterPro"/>
</dbReference>
<feature type="compositionally biased region" description="Polar residues" evidence="6">
    <location>
        <begin position="746"/>
        <end position="759"/>
    </location>
</feature>
<dbReference type="InterPro" id="IPR000432">
    <property type="entry name" value="DNA_mismatch_repair_MutS_C"/>
</dbReference>
<dbReference type="InterPro" id="IPR036187">
    <property type="entry name" value="DNA_mismatch_repair_MutS_sf"/>
</dbReference>
<reference evidence="9" key="1">
    <citation type="journal article" date="2023" name="Mol. Phylogenet. Evol.">
        <title>Genome-scale phylogeny and comparative genomics of the fungal order Sordariales.</title>
        <authorList>
            <person name="Hensen N."/>
            <person name="Bonometti L."/>
            <person name="Westerberg I."/>
            <person name="Brannstrom I.O."/>
            <person name="Guillou S."/>
            <person name="Cros-Aarteil S."/>
            <person name="Calhoun S."/>
            <person name="Haridas S."/>
            <person name="Kuo A."/>
            <person name="Mondo S."/>
            <person name="Pangilinan J."/>
            <person name="Riley R."/>
            <person name="LaButti K."/>
            <person name="Andreopoulos B."/>
            <person name="Lipzen A."/>
            <person name="Chen C."/>
            <person name="Yan M."/>
            <person name="Daum C."/>
            <person name="Ng V."/>
            <person name="Clum A."/>
            <person name="Steindorff A."/>
            <person name="Ohm R.A."/>
            <person name="Martin F."/>
            <person name="Silar P."/>
            <person name="Natvig D.O."/>
            <person name="Lalanne C."/>
            <person name="Gautier V."/>
            <person name="Ament-Velasquez S.L."/>
            <person name="Kruys A."/>
            <person name="Hutchinson M.I."/>
            <person name="Powell A.J."/>
            <person name="Barry K."/>
            <person name="Miller A.N."/>
            <person name="Grigoriev I.V."/>
            <person name="Debuchy R."/>
            <person name="Gladieux P."/>
            <person name="Hiltunen Thoren M."/>
            <person name="Johannesson H."/>
        </authorList>
    </citation>
    <scope>NUCLEOTIDE SEQUENCE [LARGE SCALE GENOMIC DNA]</scope>
    <source>
        <strain evidence="9">CBS 340.73</strain>
    </source>
</reference>
<keyword evidence="2" id="KW-0547">Nucleotide-binding</keyword>
<dbReference type="InterPro" id="IPR027417">
    <property type="entry name" value="P-loop_NTPase"/>
</dbReference>
<feature type="non-terminal residue" evidence="8">
    <location>
        <position position="799"/>
    </location>
</feature>
<comment type="similarity">
    <text evidence="1">Belongs to the DNA mismatch repair MutS family.</text>
</comment>
<name>A0AAN6S0C7_9PEZI</name>
<dbReference type="SUPFAM" id="SSF52540">
    <property type="entry name" value="P-loop containing nucleoside triphosphate hydrolases"/>
    <property type="match status" value="1"/>
</dbReference>
<dbReference type="InterPro" id="IPR007696">
    <property type="entry name" value="DNA_mismatch_repair_MutS_core"/>
</dbReference>
<proteinExistence type="inferred from homology"/>
<dbReference type="GO" id="GO:0006298">
    <property type="term" value="P:mismatch repair"/>
    <property type="evidence" value="ECO:0007669"/>
    <property type="project" value="InterPro"/>
</dbReference>
<dbReference type="Proteomes" id="UP001303473">
    <property type="component" value="Unassembled WGS sequence"/>
</dbReference>
<dbReference type="PANTHER" id="PTHR11361:SF21">
    <property type="entry name" value="MUTS PROTEIN HOMOLOG 4"/>
    <property type="match status" value="1"/>
</dbReference>
<feature type="region of interest" description="Disordered" evidence="6">
    <location>
        <begin position="739"/>
        <end position="762"/>
    </location>
</feature>
<evidence type="ECO:0000259" key="7">
    <source>
        <dbReference type="PROSITE" id="PS00486"/>
    </source>
</evidence>
<dbReference type="GO" id="GO:0007131">
    <property type="term" value="P:reciprocal meiotic recombination"/>
    <property type="evidence" value="ECO:0007669"/>
    <property type="project" value="TreeGrafter"/>
</dbReference>
<evidence type="ECO:0000256" key="1">
    <source>
        <dbReference type="ARBA" id="ARBA00006271"/>
    </source>
</evidence>
<dbReference type="InterPro" id="IPR011184">
    <property type="entry name" value="DNA_mismatch_repair_Msh2"/>
</dbReference>
<evidence type="ECO:0000313" key="8">
    <source>
        <dbReference type="EMBL" id="KAK3935825.1"/>
    </source>
</evidence>
<keyword evidence="3" id="KW-0067">ATP-binding</keyword>
<evidence type="ECO:0000256" key="4">
    <source>
        <dbReference type="ARBA" id="ARBA00023125"/>
    </source>
</evidence>
<dbReference type="EMBL" id="MU853905">
    <property type="protein sequence ID" value="KAK3935825.1"/>
    <property type="molecule type" value="Genomic_DNA"/>
</dbReference>
<dbReference type="AlphaFoldDB" id="A0AAN6S0C7"/>
<evidence type="ECO:0000256" key="6">
    <source>
        <dbReference type="SAM" id="MobiDB-lite"/>
    </source>
</evidence>
<keyword evidence="9" id="KW-1185">Reference proteome</keyword>
<dbReference type="InterPro" id="IPR045076">
    <property type="entry name" value="MutS"/>
</dbReference>
<keyword evidence="4" id="KW-0238">DNA-binding</keyword>
<comment type="caution">
    <text evidence="8">The sequence shown here is derived from an EMBL/GenBank/DDBJ whole genome shotgun (WGS) entry which is preliminary data.</text>
</comment>
<dbReference type="Pfam" id="PF05192">
    <property type="entry name" value="MutS_III"/>
    <property type="match status" value="1"/>
</dbReference>
<protein>
    <submittedName>
        <fullName evidence="8">Muts domain V-domain-containing protein</fullName>
    </submittedName>
</protein>
<dbReference type="GO" id="GO:0005634">
    <property type="term" value="C:nucleus"/>
    <property type="evidence" value="ECO:0007669"/>
    <property type="project" value="TreeGrafter"/>
</dbReference>
<dbReference type="SMART" id="SM00533">
    <property type="entry name" value="MUTSd"/>
    <property type="match status" value="1"/>
</dbReference>
<dbReference type="PANTHER" id="PTHR11361">
    <property type="entry name" value="DNA MISMATCH REPAIR PROTEIN MUTS FAMILY MEMBER"/>
    <property type="match status" value="1"/>
</dbReference>
<sequence length="799" mass="90264">MLHTPPQTLPSGDSDSDSESESPASSVAATLGQSSERPMWDACSTGADDDGDDIICAISEYRPSSSGHRQIGIAFVNKTRAEAELSYVLEEFSYAYTMTRIAHYQPKAVLVLETAASVTSARSSLGSYAATPELVAKCEERKYPIVQLPRRYWLPYEAIRLLETYAFRNEVQNVLDDLDDWFAARIAFCAAMTFALEDPCWGIADHCLAIRFIPPEDIMLLDYDTIASLELFQNVRKMPTQGKTTLFSVINETLTPQGRRLLRKSMLQPSRNKACLTARWEAVNELHTNKELFGNVRRELRELKGIEFEKMVLCNTNRPRQAPLAYGPSNGRPAPQDVARAEQELKRILVLKKFLTQVRELRKVLVSVESARLRTLGAEFDERVTGNILNDINQVLDSAAVYSTSPLDMRNNRLHAVKAGTNAVLDEHRASYRLELDLMYQYAETVNGQYNVAAEVRYDQRRGFYFRVPMSQLSNNRPFAAQLLHGTRKGAYFEARTSRLISHNVAIQRRADLVMMQSDTVVVELATALRRHASVLFRMNYAIAELDMFASFARSASLHDYVMPELDEVLLIKNARHPIMGQKRRIFVTNDVHLNDTYRRFHVITGSNMSGKSTYIRMVALIQIMAQIGCFAPCSFVCLPLFDRIFTRLSTEDNLEKNLSTLGVELQQMNLALREATPQSLLIVDELGRGTSTKDGLSIALAIAEKLLQKDCRVLFVTHYPEIGRVLQQHVGVYNHHLTSDKTSQRESSQAGPDDTQVSMLHKVSPGIVKDKDYGVEWARSMNFPPKMMEHVESIKNEL</sequence>
<dbReference type="GO" id="GO:0140664">
    <property type="term" value="F:ATP-dependent DNA damage sensor activity"/>
    <property type="evidence" value="ECO:0007669"/>
    <property type="project" value="InterPro"/>
</dbReference>
<gene>
    <name evidence="8" type="ORF">QBC46DRAFT_270915</name>
</gene>
<dbReference type="Gene3D" id="3.40.50.300">
    <property type="entry name" value="P-loop containing nucleotide triphosphate hydrolases"/>
    <property type="match status" value="1"/>
</dbReference>
<dbReference type="PROSITE" id="PS00486">
    <property type="entry name" value="DNA_MISMATCH_REPAIR_2"/>
    <property type="match status" value="1"/>
</dbReference>
<keyword evidence="5" id="KW-0469">Meiosis</keyword>